<feature type="transmembrane region" description="Helical" evidence="6">
    <location>
        <begin position="386"/>
        <end position="405"/>
    </location>
</feature>
<feature type="region of interest" description="Disordered" evidence="5">
    <location>
        <begin position="1"/>
        <end position="37"/>
    </location>
</feature>
<name>A0AA40L7V0_PYGPA</name>
<dbReference type="InterPro" id="IPR005828">
    <property type="entry name" value="MFS_sugar_transport-like"/>
</dbReference>
<dbReference type="InterPro" id="IPR036259">
    <property type="entry name" value="MFS_trans_sf"/>
</dbReference>
<feature type="transmembrane region" description="Helical" evidence="6">
    <location>
        <begin position="453"/>
        <end position="477"/>
    </location>
</feature>
<dbReference type="Gene3D" id="1.20.1250.20">
    <property type="entry name" value="MFS general substrate transporter like domains"/>
    <property type="match status" value="1"/>
</dbReference>
<keyword evidence="8" id="KW-1185">Reference proteome</keyword>
<organism evidence="7 8">
    <name type="scientific">Pygoscelis papua</name>
    <name type="common">Gentoo penguin</name>
    <dbReference type="NCBI Taxonomy" id="30457"/>
    <lineage>
        <taxon>Eukaryota</taxon>
        <taxon>Metazoa</taxon>
        <taxon>Chordata</taxon>
        <taxon>Craniata</taxon>
        <taxon>Vertebrata</taxon>
        <taxon>Euteleostomi</taxon>
        <taxon>Archelosauria</taxon>
        <taxon>Archosauria</taxon>
        <taxon>Dinosauria</taxon>
        <taxon>Saurischia</taxon>
        <taxon>Theropoda</taxon>
        <taxon>Coelurosauria</taxon>
        <taxon>Aves</taxon>
        <taxon>Neognathae</taxon>
        <taxon>Neoaves</taxon>
        <taxon>Aequornithes</taxon>
        <taxon>Sphenisciformes</taxon>
        <taxon>Spheniscidae</taxon>
        <taxon>Pygoscelis</taxon>
    </lineage>
</organism>
<evidence type="ECO:0000256" key="5">
    <source>
        <dbReference type="SAM" id="MobiDB-lite"/>
    </source>
</evidence>
<accession>A0AA40L7V0</accession>
<dbReference type="Pfam" id="PF00083">
    <property type="entry name" value="Sugar_tr"/>
    <property type="match status" value="1"/>
</dbReference>
<feature type="transmembrane region" description="Helical" evidence="6">
    <location>
        <begin position="557"/>
        <end position="577"/>
    </location>
</feature>
<feature type="transmembrane region" description="Helical" evidence="6">
    <location>
        <begin position="187"/>
        <end position="207"/>
    </location>
</feature>
<feature type="non-terminal residue" evidence="7">
    <location>
        <position position="1"/>
    </location>
</feature>
<evidence type="ECO:0000313" key="7">
    <source>
        <dbReference type="EMBL" id="KAK1197644.1"/>
    </source>
</evidence>
<evidence type="ECO:0000256" key="2">
    <source>
        <dbReference type="ARBA" id="ARBA00022692"/>
    </source>
</evidence>
<feature type="transmembrane region" description="Helical" evidence="6">
    <location>
        <begin position="525"/>
        <end position="545"/>
    </location>
</feature>
<evidence type="ECO:0000313" key="8">
    <source>
        <dbReference type="Proteomes" id="UP001177209"/>
    </source>
</evidence>
<protein>
    <submittedName>
        <fullName evidence="7">S22AN protein</fullName>
    </submittedName>
</protein>
<reference evidence="7" key="1">
    <citation type="submission" date="2021-05" db="EMBL/GenBank/DDBJ databases">
        <title>A comprehensive genomic history of the evolution of penguins.</title>
        <authorList>
            <person name="Bi X."/>
        </authorList>
    </citation>
    <scope>NUCLEOTIDE SEQUENCE</scope>
    <source>
        <strain evidence="7">Gentoo_SouthGeorgia</strain>
        <tissue evidence="7">Blood</tissue>
    </source>
</reference>
<feature type="transmembrane region" description="Helical" evidence="6">
    <location>
        <begin position="245"/>
        <end position="263"/>
    </location>
</feature>
<dbReference type="PANTHER" id="PTHR24064">
    <property type="entry name" value="SOLUTE CARRIER FAMILY 22 MEMBER"/>
    <property type="match status" value="1"/>
</dbReference>
<evidence type="ECO:0000256" key="4">
    <source>
        <dbReference type="ARBA" id="ARBA00023136"/>
    </source>
</evidence>
<keyword evidence="4 6" id="KW-0472">Membrane</keyword>
<dbReference type="AlphaFoldDB" id="A0AA40L7V0"/>
<dbReference type="Proteomes" id="UP001177209">
    <property type="component" value="Unassembled WGS sequence"/>
</dbReference>
<feature type="transmembrane region" description="Helical" evidence="6">
    <location>
        <begin position="213"/>
        <end position="233"/>
    </location>
</feature>
<evidence type="ECO:0000256" key="3">
    <source>
        <dbReference type="ARBA" id="ARBA00022989"/>
    </source>
</evidence>
<dbReference type="GO" id="GO:0022857">
    <property type="term" value="F:transmembrane transporter activity"/>
    <property type="evidence" value="ECO:0007669"/>
    <property type="project" value="InterPro"/>
</dbReference>
<dbReference type="EMBL" id="JAHCLZ010005459">
    <property type="protein sequence ID" value="KAK1197644.1"/>
    <property type="molecule type" value="Genomic_DNA"/>
</dbReference>
<keyword evidence="3 6" id="KW-1133">Transmembrane helix</keyword>
<dbReference type="SUPFAM" id="SSF103473">
    <property type="entry name" value="MFS general substrate transporter"/>
    <property type="match status" value="1"/>
</dbReference>
<sequence length="645" mass="69426">EAGGGGRPLPEENGSVPGAAGGSAAAPPGPPPANAAGAEIQAVPVPPPPAAACSPLLLDYDGSVLPFLGGLGGGYQRTLVLLTWVPALFIGFSKFSDSFLLDQPDFWCREADGQGNWSGSLAPGHANRSGNGSIFPPPGLPTPAGGNASECDCHEWHYRIRAGLVQNVVSKWDLVCDSAWKVHIAKFSLLVGLIFGHLITGCIADWVGRRPVLLFSVIFILIFGLTVALSVNVTMFSTLRFFEGFCLAGIVLSLYALREYAFISHPNVSLSSTWFAQYAVLLGICSNPGLSAFIYSSNSMTVMVKSSCLQEHLVWDDIFPESLRWLMATQQFEASKELILQFTHKNRMNTESDIKGVVPELEKEITRRPKKVCIVKVVGTRNLWKNIVVLCVNSLTGYGIHHCFAKSMMGHEAKMAITHNFYADYYTMAGIALASCLAMCPVVGFLGRRGGLLLFMILTALASLLQLGLLNCNLASFSLFVNTLTGMSDSVKDKFSTAFSIVGMFSSHAVGSLSVFFCAEITPTVIRGGGLGLVLASAGFGRLTAPIMELHNQKGYFLHHVIFACCTLICIICILLLPESKNQNLPENIPDGEHYTRQPLLPHKKGEQPLLLTNSELKDYSGLHDSAAVSDGISENTTANGMKSM</sequence>
<feature type="transmembrane region" description="Helical" evidence="6">
    <location>
        <begin position="425"/>
        <end position="446"/>
    </location>
</feature>
<gene>
    <name evidence="7" type="primary">Slc22a23</name>
    <name evidence="7" type="ORF">KCX86_0011164</name>
</gene>
<comment type="subcellular location">
    <subcellularLocation>
        <location evidence="1">Membrane</location>
        <topology evidence="1">Multi-pass membrane protein</topology>
    </subcellularLocation>
</comment>
<evidence type="ECO:0000256" key="1">
    <source>
        <dbReference type="ARBA" id="ARBA00004141"/>
    </source>
</evidence>
<dbReference type="GO" id="GO:0016020">
    <property type="term" value="C:membrane"/>
    <property type="evidence" value="ECO:0007669"/>
    <property type="project" value="UniProtKB-SubCell"/>
</dbReference>
<feature type="compositionally biased region" description="Low complexity" evidence="5">
    <location>
        <begin position="13"/>
        <end position="26"/>
    </location>
</feature>
<evidence type="ECO:0000256" key="6">
    <source>
        <dbReference type="SAM" id="Phobius"/>
    </source>
</evidence>
<feature type="non-terminal residue" evidence="7">
    <location>
        <position position="645"/>
    </location>
</feature>
<comment type="caution">
    <text evidence="7">The sequence shown here is derived from an EMBL/GenBank/DDBJ whole genome shotgun (WGS) entry which is preliminary data.</text>
</comment>
<feature type="transmembrane region" description="Helical" evidence="6">
    <location>
        <begin position="497"/>
        <end position="518"/>
    </location>
</feature>
<feature type="transmembrane region" description="Helical" evidence="6">
    <location>
        <begin position="275"/>
        <end position="295"/>
    </location>
</feature>
<keyword evidence="2 6" id="KW-0812">Transmembrane</keyword>
<proteinExistence type="predicted"/>